<evidence type="ECO:0000313" key="3">
    <source>
        <dbReference type="Proteomes" id="UP000582643"/>
    </source>
</evidence>
<protein>
    <submittedName>
        <fullName evidence="2">Rubrerythrin</fullName>
    </submittedName>
</protein>
<feature type="domain" description="Iminophenyl-pyruvate dimer synthase" evidence="1">
    <location>
        <begin position="511"/>
        <end position="769"/>
    </location>
</feature>
<accession>A0A7W7XA52</accession>
<reference evidence="2 3" key="1">
    <citation type="submission" date="2020-08" db="EMBL/GenBank/DDBJ databases">
        <title>Genomic Encyclopedia of Type Strains, Phase III (KMG-III): the genomes of soil and plant-associated and newly described type strains.</title>
        <authorList>
            <person name="Whitman W."/>
        </authorList>
    </citation>
    <scope>NUCLEOTIDE SEQUENCE [LARGE SCALE GENOMIC DNA]</scope>
    <source>
        <strain evidence="2 3">SFB5A</strain>
    </source>
</reference>
<dbReference type="InterPro" id="IPR026820">
    <property type="entry name" value="VioB/RebD_dom"/>
</dbReference>
<dbReference type="InterPro" id="IPR012347">
    <property type="entry name" value="Ferritin-like"/>
</dbReference>
<dbReference type="InterPro" id="IPR009078">
    <property type="entry name" value="Ferritin-like_SF"/>
</dbReference>
<dbReference type="Proteomes" id="UP000582643">
    <property type="component" value="Unassembled WGS sequence"/>
</dbReference>
<dbReference type="SUPFAM" id="SSF47240">
    <property type="entry name" value="Ferritin-like"/>
    <property type="match status" value="1"/>
</dbReference>
<dbReference type="Gene3D" id="1.20.1260.10">
    <property type="match status" value="1"/>
</dbReference>
<sequence>MGADGRLVTSGAIEPVVDGSLMDDGDRVSAKIQDLDPVQQAVSQIWGLRLRLFDNEQRQVLCGDFRRASFVDLWPRCRQTTGLGRYSAVYQSVIKLSPDQTDTGSSPFLKELVESTADDELSIKFMLDGYEADWDSPRFGTGRIVGSIGPTASGEPRHFTAARRLRSPTAVGPFMDAPCRIDGQDRLHIDLGNSVPTSAPGGPPLDSIGLLQVVALPKDGGKPDVLAQLGPLDERFLTERAGIATIHLEEGKAAFSDRRLALWTLDGTVLLEENSDASFARADDVVFHVYPPVQAGEGPTTTVHATRFGEPAANVKIVFDNAAMEGAKRHSDDNSLVAPPIPMGKPGGLQPIQPVTTDQHGQATVRLAATDPGNPRGYIDGQVYSVDYGPEYSSGNGTVMYTEDQLNVLVWDEYKEPADIAWIPDVKPILQQYANLYPVMRNVLDLANYHDVVKHKDRLEHVLTEPMDSPSHMPVTRDLSPGKRDAIVRWLRQERPPFLALRNVDDLRHALQLALELEHSTIPPYLYALFSLKSGSNREVAEIIRGVVRQEMLHMTLVANILTALGGEPRIGRPGFVPTYPNHLPAGVLPDLVVSLRRCSVQQIRDVFMGIERPEQPLTKARAPYPEPVVPERIELNELGEVTSYYYELPQNNTVKMAQAISAQDLDTHLFSPLRTFFQEAEFEEFTIGWLYTQVARRIDELGDGIFTGKDRPQVLNWPGEAPGNLHRVYDVATAQSAIYEIIHQGEGTIGNPEYQGQPSHYYRFQQVVKGRRLVQKDGAWVFEGEEIPFDPDGVYPVMDDPDTSAIPQESPGRLASELCDRTYGDLLGALDRVFNGHPEHLQEAVSLMYSVELRAKELFQHPSTPGADTVLGPSFQV</sequence>
<comment type="caution">
    <text evidence="2">The sequence shown here is derived from an EMBL/GenBank/DDBJ whole genome shotgun (WGS) entry which is preliminary data.</text>
</comment>
<dbReference type="AlphaFoldDB" id="A0A7W7XA52"/>
<dbReference type="Pfam" id="PF12902">
    <property type="entry name" value="Ferritin-like"/>
    <property type="match status" value="1"/>
</dbReference>
<organism evidence="2 3">
    <name type="scientific">Streptomyces nymphaeiformis</name>
    <dbReference type="NCBI Taxonomy" id="2663842"/>
    <lineage>
        <taxon>Bacteria</taxon>
        <taxon>Bacillati</taxon>
        <taxon>Actinomycetota</taxon>
        <taxon>Actinomycetes</taxon>
        <taxon>Kitasatosporales</taxon>
        <taxon>Streptomycetaceae</taxon>
        <taxon>Streptomyces</taxon>
    </lineage>
</organism>
<dbReference type="PANTHER" id="PTHR34400:SF4">
    <property type="entry name" value="MEMBRANE PROTEIN"/>
    <property type="match status" value="1"/>
</dbReference>
<dbReference type="CDD" id="cd00657">
    <property type="entry name" value="Ferritin_like"/>
    <property type="match status" value="1"/>
</dbReference>
<dbReference type="EMBL" id="JACHJY010000002">
    <property type="protein sequence ID" value="MBB4981124.1"/>
    <property type="molecule type" value="Genomic_DNA"/>
</dbReference>
<name>A0A7W7XA52_9ACTN</name>
<dbReference type="RefSeq" id="WP_184930573.1">
    <property type="nucleotide sequence ID" value="NZ_JACHJY010000002.1"/>
</dbReference>
<evidence type="ECO:0000259" key="1">
    <source>
        <dbReference type="Pfam" id="PF12902"/>
    </source>
</evidence>
<evidence type="ECO:0000313" key="2">
    <source>
        <dbReference type="EMBL" id="MBB4981124.1"/>
    </source>
</evidence>
<keyword evidence="3" id="KW-1185">Reference proteome</keyword>
<dbReference type="PANTHER" id="PTHR34400">
    <property type="match status" value="1"/>
</dbReference>
<gene>
    <name evidence="2" type="ORF">GGE06_002032</name>
</gene>
<proteinExistence type="predicted"/>